<protein>
    <submittedName>
        <fullName evidence="2">Uncharacterized protein</fullName>
    </submittedName>
</protein>
<evidence type="ECO:0000256" key="1">
    <source>
        <dbReference type="SAM" id="MobiDB-lite"/>
    </source>
</evidence>
<evidence type="ECO:0000313" key="3">
    <source>
        <dbReference type="Proteomes" id="UP000677537"/>
    </source>
</evidence>
<dbReference type="EMBL" id="JAGIZA010000004">
    <property type="protein sequence ID" value="MBP0492854.1"/>
    <property type="molecule type" value="Genomic_DNA"/>
</dbReference>
<dbReference type="AlphaFoldDB" id="A0A940S5B8"/>
<gene>
    <name evidence="2" type="ORF">J5Y10_08695</name>
</gene>
<evidence type="ECO:0000313" key="2">
    <source>
        <dbReference type="EMBL" id="MBP0492854.1"/>
    </source>
</evidence>
<feature type="region of interest" description="Disordered" evidence="1">
    <location>
        <begin position="179"/>
        <end position="214"/>
    </location>
</feature>
<accession>A0A940S5B8</accession>
<comment type="caution">
    <text evidence="2">The sequence shown here is derived from an EMBL/GenBank/DDBJ whole genome shotgun (WGS) entry which is preliminary data.</text>
</comment>
<proteinExistence type="predicted"/>
<dbReference type="RefSeq" id="WP_209372708.1">
    <property type="nucleotide sequence ID" value="NZ_JAGIZA010000004.1"/>
</dbReference>
<dbReference type="Proteomes" id="UP000677537">
    <property type="component" value="Unassembled WGS sequence"/>
</dbReference>
<organism evidence="2 3">
    <name type="scientific">Roseomonas indoligenes</name>
    <dbReference type="NCBI Taxonomy" id="2820811"/>
    <lineage>
        <taxon>Bacteria</taxon>
        <taxon>Pseudomonadati</taxon>
        <taxon>Pseudomonadota</taxon>
        <taxon>Alphaproteobacteria</taxon>
        <taxon>Acetobacterales</taxon>
        <taxon>Roseomonadaceae</taxon>
        <taxon>Roseomonas</taxon>
    </lineage>
</organism>
<sequence>MMPGFSQLRSRCCALQGRNAPGTNPVRHCTSERLAALKTATGNLIHYVGGGLASNSVTRVGKSQLSDYANPHKPDIYMPVDVLVDLVVRASDPSLLREIALMCGYTILLMEPADDTELAAAIAESAREGADVSVSFLEGLADGSICPADALDTEREADEAAESYRKVARIAGAIARKSLPSSPAAPAVKGEGPSAARPKPPSGRGGRVPRRRSP</sequence>
<name>A0A940S5B8_9PROT</name>
<reference evidence="2" key="1">
    <citation type="submission" date="2021-03" db="EMBL/GenBank/DDBJ databases">
        <authorList>
            <person name="So Y."/>
        </authorList>
    </citation>
    <scope>NUCLEOTIDE SEQUENCE</scope>
    <source>
        <strain evidence="2">SG15</strain>
    </source>
</reference>
<keyword evidence="3" id="KW-1185">Reference proteome</keyword>